<dbReference type="PANTHER" id="PTHR21021">
    <property type="entry name" value="GAF/PUTATIVE CYTOSKELETAL PROTEIN"/>
    <property type="match status" value="1"/>
</dbReference>
<dbReference type="RefSeq" id="XP_070863532.1">
    <property type="nucleotide sequence ID" value="XM_071014124.1"/>
</dbReference>
<dbReference type="Gene3D" id="3.30.450.40">
    <property type="match status" value="1"/>
</dbReference>
<evidence type="ECO:0000256" key="1">
    <source>
        <dbReference type="ARBA" id="ARBA00038454"/>
    </source>
</evidence>
<dbReference type="GeneID" id="98128768"/>
<sequence>MVHADASTFAEGITKEAAYQQILDQAEGFNLSNAAALLWHAYQSLPSPSNQVNWAGFYTFDPLSPANRPRLILGPFQGKVACQTIAFGRGVCGTAAATQQTQLVPDVDAFPGHIACDGASRSEIVVPIVVPAASSGEGEDGKNEKKKVVAIIDIDCAVVNGFDEVDREWLEKLADLIARSCDWP</sequence>
<name>A0ABR4D354_9PEZI</name>
<evidence type="ECO:0000313" key="3">
    <source>
        <dbReference type="EMBL" id="KAL2264805.1"/>
    </source>
</evidence>
<dbReference type="PANTHER" id="PTHR21021:SF15">
    <property type="entry name" value="FREE METHIONINE-R-SULFOXIDE REDUCTASE"/>
    <property type="match status" value="1"/>
</dbReference>
<dbReference type="InterPro" id="IPR003018">
    <property type="entry name" value="GAF"/>
</dbReference>
<dbReference type="InterPro" id="IPR029016">
    <property type="entry name" value="GAF-like_dom_sf"/>
</dbReference>
<feature type="domain" description="GAF" evidence="2">
    <location>
        <begin position="54"/>
        <end position="179"/>
    </location>
</feature>
<dbReference type="PROSITE" id="PS01320">
    <property type="entry name" value="UPF0067"/>
    <property type="match status" value="1"/>
</dbReference>
<dbReference type="InterPro" id="IPR051330">
    <property type="entry name" value="Phosphatase_reg/MetRdx"/>
</dbReference>
<keyword evidence="4" id="KW-1185">Reference proteome</keyword>
<reference evidence="3 4" key="1">
    <citation type="journal article" date="2024" name="Commun. Biol.">
        <title>Comparative genomic analysis of thermophilic fungi reveals convergent evolutionary adaptations and gene losses.</title>
        <authorList>
            <person name="Steindorff A.S."/>
            <person name="Aguilar-Pontes M.V."/>
            <person name="Robinson A.J."/>
            <person name="Andreopoulos B."/>
            <person name="LaButti K."/>
            <person name="Kuo A."/>
            <person name="Mondo S."/>
            <person name="Riley R."/>
            <person name="Otillar R."/>
            <person name="Haridas S."/>
            <person name="Lipzen A."/>
            <person name="Grimwood J."/>
            <person name="Schmutz J."/>
            <person name="Clum A."/>
            <person name="Reid I.D."/>
            <person name="Moisan M.C."/>
            <person name="Butler G."/>
            <person name="Nguyen T.T.M."/>
            <person name="Dewar K."/>
            <person name="Conant G."/>
            <person name="Drula E."/>
            <person name="Henrissat B."/>
            <person name="Hansel C."/>
            <person name="Singer S."/>
            <person name="Hutchinson M.I."/>
            <person name="de Vries R.P."/>
            <person name="Natvig D.O."/>
            <person name="Powell A.J."/>
            <person name="Tsang A."/>
            <person name="Grigoriev I.V."/>
        </authorList>
    </citation>
    <scope>NUCLEOTIDE SEQUENCE [LARGE SCALE GENOMIC DNA]</scope>
    <source>
        <strain evidence="3 4">ATCC 22073</strain>
    </source>
</reference>
<protein>
    <recommendedName>
        <fullName evidence="2">GAF domain-containing protein</fullName>
    </recommendedName>
</protein>
<accession>A0ABR4D354</accession>
<organism evidence="3 4">
    <name type="scientific">Remersonia thermophila</name>
    <dbReference type="NCBI Taxonomy" id="72144"/>
    <lineage>
        <taxon>Eukaryota</taxon>
        <taxon>Fungi</taxon>
        <taxon>Dikarya</taxon>
        <taxon>Ascomycota</taxon>
        <taxon>Pezizomycotina</taxon>
        <taxon>Sordariomycetes</taxon>
        <taxon>Sordariomycetidae</taxon>
        <taxon>Sordariales</taxon>
        <taxon>Sordariales incertae sedis</taxon>
        <taxon>Remersonia</taxon>
    </lineage>
</organism>
<proteinExistence type="inferred from homology"/>
<dbReference type="Proteomes" id="UP001600064">
    <property type="component" value="Unassembled WGS sequence"/>
</dbReference>
<dbReference type="Pfam" id="PF01590">
    <property type="entry name" value="GAF"/>
    <property type="match status" value="1"/>
</dbReference>
<comment type="similarity">
    <text evidence="1">Belongs to the free Met sulfoxide reductase family.</text>
</comment>
<dbReference type="SUPFAM" id="SSF55781">
    <property type="entry name" value="GAF domain-like"/>
    <property type="match status" value="1"/>
</dbReference>
<dbReference type="EMBL" id="JAZGUE010000007">
    <property type="protein sequence ID" value="KAL2264805.1"/>
    <property type="molecule type" value="Genomic_DNA"/>
</dbReference>
<dbReference type="InterPro" id="IPR000614">
    <property type="entry name" value="FRMsr_CS"/>
</dbReference>
<gene>
    <name evidence="3" type="ORF">VTJ83DRAFT_7315</name>
</gene>
<evidence type="ECO:0000313" key="4">
    <source>
        <dbReference type="Proteomes" id="UP001600064"/>
    </source>
</evidence>
<comment type="caution">
    <text evidence="3">The sequence shown here is derived from an EMBL/GenBank/DDBJ whole genome shotgun (WGS) entry which is preliminary data.</text>
</comment>
<evidence type="ECO:0000259" key="2">
    <source>
        <dbReference type="Pfam" id="PF01590"/>
    </source>
</evidence>